<dbReference type="SMART" id="SM01381">
    <property type="entry name" value="7TM_GPCR_Srsx"/>
    <property type="match status" value="1"/>
</dbReference>
<dbReference type="CDD" id="cd15203">
    <property type="entry name" value="7tmA_NPYR-like"/>
    <property type="match status" value="1"/>
</dbReference>
<dbReference type="InParanoid" id="A0A7M7KUD4"/>
<dbReference type="PANTHER" id="PTHR24235">
    <property type="entry name" value="NEUROPEPTIDE Y RECEPTOR"/>
    <property type="match status" value="1"/>
</dbReference>
<dbReference type="GO" id="GO:0043005">
    <property type="term" value="C:neuron projection"/>
    <property type="evidence" value="ECO:0007669"/>
    <property type="project" value="TreeGrafter"/>
</dbReference>
<accession>A0A7M7KUD4</accession>
<keyword evidence="13" id="KW-1185">Reference proteome</keyword>
<dbReference type="AlphaFoldDB" id="A0A7M7KUD4"/>
<dbReference type="PANTHER" id="PTHR24235:SF29">
    <property type="entry name" value="GH23382P"/>
    <property type="match status" value="1"/>
</dbReference>
<evidence type="ECO:0000256" key="10">
    <source>
        <dbReference type="SAM" id="Phobius"/>
    </source>
</evidence>
<dbReference type="GeneID" id="111254357"/>
<evidence type="ECO:0000256" key="9">
    <source>
        <dbReference type="RuleBase" id="RU000688"/>
    </source>
</evidence>
<keyword evidence="3 9" id="KW-0812">Transmembrane</keyword>
<feature type="transmembrane region" description="Helical" evidence="10">
    <location>
        <begin position="238"/>
        <end position="261"/>
    </location>
</feature>
<dbReference type="RefSeq" id="XP_022670836.1">
    <property type="nucleotide sequence ID" value="XM_022815101.1"/>
</dbReference>
<evidence type="ECO:0000256" key="8">
    <source>
        <dbReference type="ARBA" id="ARBA00023224"/>
    </source>
</evidence>
<evidence type="ECO:0000313" key="12">
    <source>
        <dbReference type="EnsemblMetazoa" id="XP_022670836"/>
    </source>
</evidence>
<proteinExistence type="inferred from homology"/>
<dbReference type="Pfam" id="PF00001">
    <property type="entry name" value="7tm_1"/>
    <property type="match status" value="1"/>
</dbReference>
<sequence length="354" mass="39986">MGNLLVCFVVARNTAMQNVTNFFIANLAVSDILICVLAVPFTSAHIALGTWLFGETLCHIVPFAQGVSVYVSAFTLMAIAVDRYFVIIHPFRSRMQVPLCAAIVACIWLTACMFTLPYGTFIEHFHVVDGTFCQENWPAEHNRRTFSLLTTFLQFVLPFAVVSFCYLRVCCKLRQRVRVKSGAKSLRELERKRTRRTNRMLIVMVMFFAASWLPLNIHNLWIDFHIPAAAYSASSYNVIFFTCHAVAMSSTCYNPFLYAWLNDNFRKEFKQVLPGFRIATPAPSVRRSNSQAKPERAQNGTGQVDMTVQETFLPKSSNFELSSNNMPALITVRYSTTGPDQILLTVPAPSQIQS</sequence>
<reference evidence="12" key="1">
    <citation type="submission" date="2021-01" db="UniProtKB">
        <authorList>
            <consortium name="EnsemblMetazoa"/>
        </authorList>
    </citation>
    <scope>IDENTIFICATION</scope>
</reference>
<dbReference type="InterPro" id="IPR017452">
    <property type="entry name" value="GPCR_Rhodpsn_7TM"/>
</dbReference>
<keyword evidence="6 10" id="KW-0472">Membrane</keyword>
<dbReference type="PROSITE" id="PS50262">
    <property type="entry name" value="G_PROTEIN_RECEP_F1_2"/>
    <property type="match status" value="1"/>
</dbReference>
<dbReference type="GO" id="GO:0042923">
    <property type="term" value="F:neuropeptide binding"/>
    <property type="evidence" value="ECO:0007669"/>
    <property type="project" value="TreeGrafter"/>
</dbReference>
<organism evidence="12 13">
    <name type="scientific">Varroa destructor</name>
    <name type="common">Honeybee mite</name>
    <dbReference type="NCBI Taxonomy" id="109461"/>
    <lineage>
        <taxon>Eukaryota</taxon>
        <taxon>Metazoa</taxon>
        <taxon>Ecdysozoa</taxon>
        <taxon>Arthropoda</taxon>
        <taxon>Chelicerata</taxon>
        <taxon>Arachnida</taxon>
        <taxon>Acari</taxon>
        <taxon>Parasitiformes</taxon>
        <taxon>Mesostigmata</taxon>
        <taxon>Gamasina</taxon>
        <taxon>Dermanyssoidea</taxon>
        <taxon>Varroidae</taxon>
        <taxon>Varroa</taxon>
    </lineage>
</organism>
<dbReference type="GO" id="GO:0005886">
    <property type="term" value="C:plasma membrane"/>
    <property type="evidence" value="ECO:0007669"/>
    <property type="project" value="TreeGrafter"/>
</dbReference>
<evidence type="ECO:0000256" key="2">
    <source>
        <dbReference type="ARBA" id="ARBA00010663"/>
    </source>
</evidence>
<keyword evidence="4 10" id="KW-1133">Transmembrane helix</keyword>
<evidence type="ECO:0000313" key="13">
    <source>
        <dbReference type="Proteomes" id="UP000594260"/>
    </source>
</evidence>
<dbReference type="InterPro" id="IPR000276">
    <property type="entry name" value="GPCR_Rhodpsn"/>
</dbReference>
<feature type="transmembrane region" description="Helical" evidence="10">
    <location>
        <begin position="97"/>
        <end position="116"/>
    </location>
</feature>
<comment type="similarity">
    <text evidence="2 9">Belongs to the G-protein coupled receptor 1 family.</text>
</comment>
<evidence type="ECO:0000256" key="3">
    <source>
        <dbReference type="ARBA" id="ARBA00022692"/>
    </source>
</evidence>
<evidence type="ECO:0000256" key="5">
    <source>
        <dbReference type="ARBA" id="ARBA00023040"/>
    </source>
</evidence>
<comment type="subcellular location">
    <subcellularLocation>
        <location evidence="1">Membrane</location>
        <topology evidence="1">Multi-pass membrane protein</topology>
    </subcellularLocation>
</comment>
<feature type="transmembrane region" description="Helical" evidence="10">
    <location>
        <begin position="146"/>
        <end position="167"/>
    </location>
</feature>
<keyword evidence="7 9" id="KW-0675">Receptor</keyword>
<dbReference type="PROSITE" id="PS00237">
    <property type="entry name" value="G_PROTEIN_RECEP_F1_1"/>
    <property type="match status" value="1"/>
</dbReference>
<dbReference type="OMA" id="FGRSMCY"/>
<dbReference type="InterPro" id="IPR000611">
    <property type="entry name" value="NPY_rcpt"/>
</dbReference>
<keyword evidence="8 9" id="KW-0807">Transducer</keyword>
<protein>
    <recommendedName>
        <fullName evidence="11">G-protein coupled receptors family 1 profile domain-containing protein</fullName>
    </recommendedName>
</protein>
<name>A0A7M7KUD4_VARDE</name>
<dbReference type="KEGG" id="vde:111254357"/>
<evidence type="ECO:0000256" key="6">
    <source>
        <dbReference type="ARBA" id="ARBA00023136"/>
    </source>
</evidence>
<keyword evidence="5 9" id="KW-0297">G-protein coupled receptor</keyword>
<dbReference type="EnsemblMetazoa" id="XM_022815101">
    <property type="protein sequence ID" value="XP_022670836"/>
    <property type="gene ID" value="LOC111254357"/>
</dbReference>
<dbReference type="Gene3D" id="1.20.1070.10">
    <property type="entry name" value="Rhodopsin 7-helix transmembrane proteins"/>
    <property type="match status" value="1"/>
</dbReference>
<evidence type="ECO:0000256" key="7">
    <source>
        <dbReference type="ARBA" id="ARBA00023170"/>
    </source>
</evidence>
<dbReference type="SUPFAM" id="SSF81321">
    <property type="entry name" value="Family A G protein-coupled receptor-like"/>
    <property type="match status" value="1"/>
</dbReference>
<feature type="transmembrane region" description="Helical" evidence="10">
    <location>
        <begin position="67"/>
        <end position="85"/>
    </location>
</feature>
<feature type="transmembrane region" description="Helical" evidence="10">
    <location>
        <begin position="22"/>
        <end position="47"/>
    </location>
</feature>
<dbReference type="Proteomes" id="UP000594260">
    <property type="component" value="Unplaced"/>
</dbReference>
<dbReference type="GO" id="GO:0004983">
    <property type="term" value="F:neuropeptide Y receptor activity"/>
    <property type="evidence" value="ECO:0007669"/>
    <property type="project" value="InterPro"/>
</dbReference>
<feature type="domain" description="G-protein coupled receptors family 1 profile" evidence="11">
    <location>
        <begin position="2"/>
        <end position="258"/>
    </location>
</feature>
<dbReference type="PRINTS" id="PR00237">
    <property type="entry name" value="GPCRRHODOPSN"/>
</dbReference>
<feature type="transmembrane region" description="Helical" evidence="10">
    <location>
        <begin position="200"/>
        <end position="218"/>
    </location>
</feature>
<evidence type="ECO:0000256" key="4">
    <source>
        <dbReference type="ARBA" id="ARBA00022989"/>
    </source>
</evidence>
<dbReference type="PRINTS" id="PR01012">
    <property type="entry name" value="NRPEPTIDEYR"/>
</dbReference>
<evidence type="ECO:0000259" key="11">
    <source>
        <dbReference type="PROSITE" id="PS50262"/>
    </source>
</evidence>
<evidence type="ECO:0000256" key="1">
    <source>
        <dbReference type="ARBA" id="ARBA00004141"/>
    </source>
</evidence>